<dbReference type="PROSITE" id="PS51257">
    <property type="entry name" value="PROKAR_LIPOPROTEIN"/>
    <property type="match status" value="1"/>
</dbReference>
<accession>A0A939E3H2</accession>
<feature type="chain" id="PRO_5039710357" description="Lipoprotein LpqE" evidence="1">
    <location>
        <begin position="29"/>
        <end position="191"/>
    </location>
</feature>
<evidence type="ECO:0000256" key="1">
    <source>
        <dbReference type="SAM" id="SignalP"/>
    </source>
</evidence>
<proteinExistence type="predicted"/>
<evidence type="ECO:0000313" key="3">
    <source>
        <dbReference type="Proteomes" id="UP000664332"/>
    </source>
</evidence>
<dbReference type="Proteomes" id="UP000664332">
    <property type="component" value="Unassembled WGS sequence"/>
</dbReference>
<protein>
    <recommendedName>
        <fullName evidence="4">Lipoprotein LpqE</fullName>
    </recommendedName>
</protein>
<dbReference type="EMBL" id="JAFLEQ010000017">
    <property type="protein sequence ID" value="MBN9645078.1"/>
    <property type="molecule type" value="Genomic_DNA"/>
</dbReference>
<name>A0A939E3H2_9CORY</name>
<evidence type="ECO:0000313" key="2">
    <source>
        <dbReference type="EMBL" id="MBN9645078.1"/>
    </source>
</evidence>
<keyword evidence="3" id="KW-1185">Reference proteome</keyword>
<feature type="signal peptide" evidence="1">
    <location>
        <begin position="1"/>
        <end position="28"/>
    </location>
</feature>
<organism evidence="2 3">
    <name type="scientific">Corynebacterium mendelii</name>
    <dbReference type="NCBI Taxonomy" id="2765362"/>
    <lineage>
        <taxon>Bacteria</taxon>
        <taxon>Bacillati</taxon>
        <taxon>Actinomycetota</taxon>
        <taxon>Actinomycetes</taxon>
        <taxon>Mycobacteriales</taxon>
        <taxon>Corynebacteriaceae</taxon>
        <taxon>Corynebacterium</taxon>
    </lineage>
</organism>
<sequence>MTLKSVARPGAVAVTAVAAALTLGACSAGQVSQTAHQVAAVNGASADTDNGKVGVRDVTVVVSDDDPMADLKFTAINNDTDMKTYTLKSVTVDGQKVTLGDSPELARNCLLVADTLMQEDNLQVPENSCMYYTTANLKNTGFPVGGSVPVQFDFGDGTTVAVTAAVAEPVLKAGKVDRNYKGDHADSKEGH</sequence>
<dbReference type="RefSeq" id="WP_207279558.1">
    <property type="nucleotide sequence ID" value="NZ_JAFLEQ010000017.1"/>
</dbReference>
<evidence type="ECO:0008006" key="4">
    <source>
        <dbReference type="Google" id="ProtNLM"/>
    </source>
</evidence>
<gene>
    <name evidence="2" type="ORF">JZY06_10735</name>
</gene>
<reference evidence="2" key="1">
    <citation type="submission" date="2021-03" db="EMBL/GenBank/DDBJ databases">
        <authorList>
            <person name="Sun Q."/>
        </authorList>
    </citation>
    <scope>NUCLEOTIDE SEQUENCE</scope>
    <source>
        <strain evidence="2">CCM 8862</strain>
    </source>
</reference>
<comment type="caution">
    <text evidence="2">The sequence shown here is derived from an EMBL/GenBank/DDBJ whole genome shotgun (WGS) entry which is preliminary data.</text>
</comment>
<keyword evidence="1" id="KW-0732">Signal</keyword>
<dbReference type="AlphaFoldDB" id="A0A939E3H2"/>